<keyword evidence="3" id="KW-0288">FMN</keyword>
<evidence type="ECO:0000256" key="3">
    <source>
        <dbReference type="ARBA" id="ARBA00022643"/>
    </source>
</evidence>
<dbReference type="Pfam" id="PF03358">
    <property type="entry name" value="FMN_red"/>
    <property type="match status" value="1"/>
</dbReference>
<comment type="caution">
    <text evidence="6">The sequence shown here is derived from an EMBL/GenBank/DDBJ whole genome shotgun (WGS) entry which is preliminary data.</text>
</comment>
<comment type="cofactor">
    <cofactor evidence="1">
        <name>FMN</name>
        <dbReference type="ChEBI" id="CHEBI:58210"/>
    </cofactor>
</comment>
<gene>
    <name evidence="6" type="ORF">HLB44_14385</name>
</gene>
<dbReference type="Gene3D" id="3.40.50.360">
    <property type="match status" value="1"/>
</dbReference>
<dbReference type="PANTHER" id="PTHR30546">
    <property type="entry name" value="FLAVODOXIN-RELATED PROTEIN WRBA-RELATED"/>
    <property type="match status" value="1"/>
</dbReference>
<evidence type="ECO:0000256" key="1">
    <source>
        <dbReference type="ARBA" id="ARBA00001917"/>
    </source>
</evidence>
<dbReference type="EMBL" id="JABRWJ010000004">
    <property type="protein sequence ID" value="NRF68178.1"/>
    <property type="molecule type" value="Genomic_DNA"/>
</dbReference>
<dbReference type="PANTHER" id="PTHR30546:SF23">
    <property type="entry name" value="FLAVOPROTEIN-LIKE PROTEIN YCP4-RELATED"/>
    <property type="match status" value="1"/>
</dbReference>
<evidence type="ECO:0000259" key="5">
    <source>
        <dbReference type="PROSITE" id="PS50902"/>
    </source>
</evidence>
<dbReference type="SUPFAM" id="SSF52218">
    <property type="entry name" value="Flavoproteins"/>
    <property type="match status" value="1"/>
</dbReference>
<dbReference type="InterPro" id="IPR029039">
    <property type="entry name" value="Flavoprotein-like_sf"/>
</dbReference>
<evidence type="ECO:0000256" key="2">
    <source>
        <dbReference type="ARBA" id="ARBA00022630"/>
    </source>
</evidence>
<sequence length="186" mass="19620">MSTDITIVFHSGYGHTQKVAQAIAEGSGGTLLAVDQQGNLPAGGWAQLGASRAIVFGSPTYMGNVSWQFKKFIDASSEVWMKQGWKNKLAAAFTNSAGINGDKLSALYTLFTLSQQQGMLWVGTGMMPSNSKAAVRSDVNYLAAFSGLMTATPADASTDEMVDGDLATARLFGERIAQVVRGITLG</sequence>
<dbReference type="Proteomes" id="UP000737171">
    <property type="component" value="Unassembled WGS sequence"/>
</dbReference>
<dbReference type="RefSeq" id="WP_173123588.1">
    <property type="nucleotide sequence ID" value="NZ_JABRWJ010000004.1"/>
</dbReference>
<evidence type="ECO:0000313" key="7">
    <source>
        <dbReference type="Proteomes" id="UP000737171"/>
    </source>
</evidence>
<dbReference type="InterPro" id="IPR005025">
    <property type="entry name" value="FMN_Rdtase-like_dom"/>
</dbReference>
<dbReference type="PROSITE" id="PS00201">
    <property type="entry name" value="FLAVODOXIN"/>
    <property type="match status" value="1"/>
</dbReference>
<accession>A0ABX2EHR8</accession>
<keyword evidence="2" id="KW-0285">Flavoprotein</keyword>
<name>A0ABX2EHR8_9BURK</name>
<feature type="domain" description="Flavodoxin-like" evidence="5">
    <location>
        <begin position="5"/>
        <end position="150"/>
    </location>
</feature>
<protein>
    <recommendedName>
        <fullName evidence="4">Flavoprotein WrbA</fullName>
    </recommendedName>
</protein>
<evidence type="ECO:0000313" key="6">
    <source>
        <dbReference type="EMBL" id="NRF68178.1"/>
    </source>
</evidence>
<dbReference type="PROSITE" id="PS50902">
    <property type="entry name" value="FLAVODOXIN_LIKE"/>
    <property type="match status" value="1"/>
</dbReference>
<keyword evidence="7" id="KW-1185">Reference proteome</keyword>
<organism evidence="6 7">
    <name type="scientific">Pseudaquabacterium terrae</name>
    <dbReference type="NCBI Taxonomy" id="2732868"/>
    <lineage>
        <taxon>Bacteria</taxon>
        <taxon>Pseudomonadati</taxon>
        <taxon>Pseudomonadota</taxon>
        <taxon>Betaproteobacteria</taxon>
        <taxon>Burkholderiales</taxon>
        <taxon>Sphaerotilaceae</taxon>
        <taxon>Pseudaquabacterium</taxon>
    </lineage>
</organism>
<evidence type="ECO:0000256" key="4">
    <source>
        <dbReference type="ARBA" id="ARBA00029652"/>
    </source>
</evidence>
<proteinExistence type="predicted"/>
<dbReference type="InterPro" id="IPR001226">
    <property type="entry name" value="Flavodoxin_CS"/>
</dbReference>
<dbReference type="InterPro" id="IPR008254">
    <property type="entry name" value="Flavodoxin/NO_synth"/>
</dbReference>
<reference evidence="6 7" key="1">
    <citation type="submission" date="2020-05" db="EMBL/GenBank/DDBJ databases">
        <title>Aquincola sp. isolate from soil.</title>
        <authorList>
            <person name="Han J."/>
            <person name="Kim D.-U."/>
        </authorList>
    </citation>
    <scope>NUCLEOTIDE SEQUENCE [LARGE SCALE GENOMIC DNA]</scope>
    <source>
        <strain evidence="6 7">S2</strain>
    </source>
</reference>